<reference evidence="2" key="2">
    <citation type="submission" date="2020-09" db="EMBL/GenBank/DDBJ databases">
        <authorList>
            <person name="Sun Q."/>
            <person name="Ohkuma M."/>
        </authorList>
    </citation>
    <scope>NUCLEOTIDE SEQUENCE</scope>
    <source>
        <strain evidence="2">JCM 4790</strain>
    </source>
</reference>
<dbReference type="Proteomes" id="UP000619244">
    <property type="component" value="Unassembled WGS sequence"/>
</dbReference>
<evidence type="ECO:0000313" key="2">
    <source>
        <dbReference type="EMBL" id="GGY05821.1"/>
    </source>
</evidence>
<name>A0A918NYL8_9ACTN</name>
<proteinExistence type="predicted"/>
<keyword evidence="3" id="KW-1185">Reference proteome</keyword>
<protein>
    <submittedName>
        <fullName evidence="2">Uncharacterized protein</fullName>
    </submittedName>
</protein>
<evidence type="ECO:0000256" key="1">
    <source>
        <dbReference type="SAM" id="MobiDB-lite"/>
    </source>
</evidence>
<accession>A0A918NYL8</accession>
<sequence length="84" mass="9296">MIVVFTQDGSITCDEDGPEGFISRCQGPGRQFHAAAQVSQIYVTDHRFTPTARRTRRTPLPGRRAVDQSGKWTARPLSDAVEHG</sequence>
<dbReference type="AlphaFoldDB" id="A0A918NYL8"/>
<comment type="caution">
    <text evidence="2">The sequence shown here is derived from an EMBL/GenBank/DDBJ whole genome shotgun (WGS) entry which is preliminary data.</text>
</comment>
<reference evidence="2" key="1">
    <citation type="journal article" date="2014" name="Int. J. Syst. Evol. Microbiol.">
        <title>Complete genome sequence of Corynebacterium casei LMG S-19264T (=DSM 44701T), isolated from a smear-ripened cheese.</title>
        <authorList>
            <consortium name="US DOE Joint Genome Institute (JGI-PGF)"/>
            <person name="Walter F."/>
            <person name="Albersmeier A."/>
            <person name="Kalinowski J."/>
            <person name="Ruckert C."/>
        </authorList>
    </citation>
    <scope>NUCLEOTIDE SEQUENCE</scope>
    <source>
        <strain evidence="2">JCM 4790</strain>
    </source>
</reference>
<organism evidence="2 3">
    <name type="scientific">Streptomyces minutiscleroticus</name>
    <dbReference type="NCBI Taxonomy" id="68238"/>
    <lineage>
        <taxon>Bacteria</taxon>
        <taxon>Bacillati</taxon>
        <taxon>Actinomycetota</taxon>
        <taxon>Actinomycetes</taxon>
        <taxon>Kitasatosporales</taxon>
        <taxon>Streptomycetaceae</taxon>
        <taxon>Streptomyces</taxon>
    </lineage>
</organism>
<gene>
    <name evidence="2" type="ORF">GCM10010358_69000</name>
</gene>
<evidence type="ECO:0000313" key="3">
    <source>
        <dbReference type="Proteomes" id="UP000619244"/>
    </source>
</evidence>
<feature type="region of interest" description="Disordered" evidence="1">
    <location>
        <begin position="54"/>
        <end position="84"/>
    </location>
</feature>
<dbReference type="EMBL" id="BMVU01000057">
    <property type="protein sequence ID" value="GGY05821.1"/>
    <property type="molecule type" value="Genomic_DNA"/>
</dbReference>